<dbReference type="CDD" id="cd12891">
    <property type="entry name" value="SPRY_PRY_C-I_2"/>
    <property type="match status" value="1"/>
</dbReference>
<dbReference type="Pfam" id="PF00622">
    <property type="entry name" value="SPRY"/>
    <property type="match status" value="1"/>
</dbReference>
<dbReference type="InterPro" id="IPR006574">
    <property type="entry name" value="PRY"/>
</dbReference>
<dbReference type="InterPro" id="IPR003877">
    <property type="entry name" value="SPRY_dom"/>
</dbReference>
<dbReference type="InterPro" id="IPR043136">
    <property type="entry name" value="B30.2/SPRY_sf"/>
</dbReference>
<organism evidence="6">
    <name type="scientific">Xenopus tropicalis</name>
    <name type="common">Western clawed frog</name>
    <name type="synonym">Silurana tropicalis</name>
    <dbReference type="NCBI Taxonomy" id="8364"/>
    <lineage>
        <taxon>Eukaryota</taxon>
        <taxon>Metazoa</taxon>
        <taxon>Chordata</taxon>
        <taxon>Craniata</taxon>
        <taxon>Vertebrata</taxon>
        <taxon>Euteleostomi</taxon>
        <taxon>Amphibia</taxon>
        <taxon>Batrachia</taxon>
        <taxon>Anura</taxon>
        <taxon>Pipoidea</taxon>
        <taxon>Pipidae</taxon>
        <taxon>Xenopodinae</taxon>
        <taxon>Xenopus</taxon>
        <taxon>Silurana</taxon>
    </lineage>
</organism>
<keyword evidence="1" id="KW-0479">Metal-binding</keyword>
<name>A0A1B8XW61_XENTR</name>
<evidence type="ECO:0000256" key="3">
    <source>
        <dbReference type="ARBA" id="ARBA00022833"/>
    </source>
</evidence>
<evidence type="ECO:0000313" key="6">
    <source>
        <dbReference type="EMBL" id="OCA14886.1"/>
    </source>
</evidence>
<evidence type="ECO:0000256" key="2">
    <source>
        <dbReference type="ARBA" id="ARBA00022771"/>
    </source>
</evidence>
<dbReference type="Gene3D" id="2.60.120.920">
    <property type="match status" value="1"/>
</dbReference>
<dbReference type="SUPFAM" id="SSF49899">
    <property type="entry name" value="Concanavalin A-like lectins/glucanases"/>
    <property type="match status" value="1"/>
</dbReference>
<dbReference type="SMART" id="SM00589">
    <property type="entry name" value="PRY"/>
    <property type="match status" value="1"/>
</dbReference>
<dbReference type="InterPro" id="IPR001870">
    <property type="entry name" value="B30.2/SPRY"/>
</dbReference>
<keyword evidence="2" id="KW-0863">Zinc-finger</keyword>
<dbReference type="AlphaFoldDB" id="A0A1B8XW61"/>
<accession>A0A1B8XW61</accession>
<reference evidence="6" key="3">
    <citation type="submission" date="2016-05" db="EMBL/GenBank/DDBJ databases">
        <title>WGS assembly of Xenopus tropicalis.</title>
        <authorList>
            <person name="Sessions A."/>
            <person name="Jenkins J."/>
            <person name="Mitros T."/>
            <person name="Lyons J.T."/>
            <person name="Dichmann D.S."/>
            <person name="Robert J."/>
            <person name="Harland R.M."/>
            <person name="Rokhsar D.S."/>
        </authorList>
    </citation>
    <scope>NUCLEOTIDE SEQUENCE</scope>
    <source>
        <strain evidence="6">Nigerian</strain>
    </source>
</reference>
<dbReference type="SMART" id="SM00449">
    <property type="entry name" value="SPRY"/>
    <property type="match status" value="1"/>
</dbReference>
<evidence type="ECO:0000259" key="5">
    <source>
        <dbReference type="PROSITE" id="PS50188"/>
    </source>
</evidence>
<keyword evidence="4" id="KW-0175">Coiled coil</keyword>
<gene>
    <name evidence="6" type="ORF">XENTR_v90030949mg</name>
</gene>
<dbReference type="GO" id="GO:0005737">
    <property type="term" value="C:cytoplasm"/>
    <property type="evidence" value="ECO:0007669"/>
    <property type="project" value="UniProtKB-ARBA"/>
</dbReference>
<dbReference type="PRINTS" id="PR01407">
    <property type="entry name" value="BUTYPHLNCDUF"/>
</dbReference>
<sequence>MAAPLTVLQEREPVGAAFCAVEEGKNGTNKRGNIRIPETLRTRSPGIRTGLQDGVPEATGLVLDINTAGTQVSVSEDRRSASYSLKRQRRPQTPERFQLFPQALSARTFPSGRHYWEVEGSESGLWLVGAAYPSIERGGEHSCLGYNARSWGLCRWDNNTYTVRHGSKITDLIDVPNCPRIRIWLDYEAGHLSFYELSEPIRHLHTFSASFTEPLHAAFGVWRENSWVRIIS</sequence>
<dbReference type="InterPro" id="IPR013320">
    <property type="entry name" value="ConA-like_dom_sf"/>
</dbReference>
<dbReference type="InterPro" id="IPR003879">
    <property type="entry name" value="Butyrophylin_SPRY"/>
</dbReference>
<dbReference type="InterPro" id="IPR051051">
    <property type="entry name" value="E3_ubiq-ligase_TRIM/RNF"/>
</dbReference>
<evidence type="ECO:0000256" key="1">
    <source>
        <dbReference type="ARBA" id="ARBA00022723"/>
    </source>
</evidence>
<dbReference type="PROSITE" id="PS50188">
    <property type="entry name" value="B302_SPRY"/>
    <property type="match status" value="1"/>
</dbReference>
<protein>
    <recommendedName>
        <fullName evidence="5">B30.2/SPRY domain-containing protein</fullName>
    </recommendedName>
</protein>
<proteinExistence type="predicted"/>
<dbReference type="EMBL" id="KV461103">
    <property type="protein sequence ID" value="OCA14886.1"/>
    <property type="molecule type" value="Genomic_DNA"/>
</dbReference>
<reference evidence="6" key="1">
    <citation type="submission" date="2009-11" db="EMBL/GenBank/DDBJ databases">
        <authorList>
            <consortium name="US DOE Joint Genome Institute (JGI-PGF)"/>
            <person name="Ottilar R."/>
            <person name="Schmutz J."/>
            <person name="Salamov A."/>
            <person name="Cheng J.F."/>
            <person name="Lucas S."/>
            <person name="Pitluck S."/>
            <person name="Gundlach H."/>
            <person name="Guo Y."/>
            <person name="Haberer G."/>
            <person name="Nasrallah J."/>
            <person name="Mayer K.F.X."/>
            <person name="van de Peer Y."/>
            <person name="Weigel D."/>
            <person name="Grigoriev I.V."/>
        </authorList>
    </citation>
    <scope>NUCLEOTIDE SEQUENCE</scope>
    <source>
        <strain evidence="6">Nigerian</strain>
    </source>
</reference>
<feature type="domain" description="B30.2/SPRY" evidence="5">
    <location>
        <begin position="40"/>
        <end position="232"/>
    </location>
</feature>
<dbReference type="PANTHER" id="PTHR25465:SF71">
    <property type="entry name" value="E3 UBIQUITIN-PROTEIN LIGASE TRIM39-LIKE"/>
    <property type="match status" value="1"/>
</dbReference>
<evidence type="ECO:0000256" key="4">
    <source>
        <dbReference type="ARBA" id="ARBA00023054"/>
    </source>
</evidence>
<dbReference type="PANTHER" id="PTHR25465">
    <property type="entry name" value="B-BOX DOMAIN CONTAINING"/>
    <property type="match status" value="1"/>
</dbReference>
<dbReference type="Pfam" id="PF13765">
    <property type="entry name" value="PRY"/>
    <property type="match status" value="1"/>
</dbReference>
<keyword evidence="3" id="KW-0862">Zinc</keyword>
<reference evidence="6" key="2">
    <citation type="journal article" date="2010" name="Science">
        <title>The genome of the Western clawed frog Xenopus tropicalis.</title>
        <authorList>
            <person name="Hellsten U."/>
            <person name="Harland R.M."/>
            <person name="Gilchrist M.J."/>
            <person name="Hendrix D."/>
            <person name="Jurka J."/>
            <person name="Kapitonov V."/>
            <person name="Ovcharenko I."/>
            <person name="Putnam N.H."/>
            <person name="Shu S."/>
            <person name="Taher L."/>
            <person name="Blitz I.L."/>
            <person name="Blumberg B."/>
            <person name="Dichmann D.S."/>
            <person name="Dubchak I."/>
            <person name="Amaya E."/>
            <person name="Detter J.C."/>
            <person name="Fletcher R."/>
            <person name="Gerhard D.S."/>
            <person name="Goodstein D."/>
            <person name="Graves T."/>
            <person name="Grigoriev I.V."/>
            <person name="Grimwood J."/>
            <person name="Kawashima T."/>
            <person name="Lindquist E."/>
            <person name="Lucas S.M."/>
            <person name="Mead P.E."/>
            <person name="Mitros T."/>
            <person name="Ogino H."/>
            <person name="Ohta Y."/>
            <person name="Poliakov A.V."/>
            <person name="Pollet N."/>
            <person name="Robert J."/>
            <person name="Salamov A."/>
            <person name="Sater A.K."/>
            <person name="Schmutz J."/>
            <person name="Terry A."/>
            <person name="Vize P.D."/>
            <person name="Warren W.C."/>
            <person name="Wells D."/>
            <person name="Wills A."/>
            <person name="Wilson R.K."/>
            <person name="Zimmerman L.B."/>
            <person name="Zorn A.M."/>
            <person name="Grainger R."/>
            <person name="Grammer T."/>
            <person name="Khokha M.K."/>
            <person name="Richardson P.M."/>
            <person name="Rokhsar D.S."/>
        </authorList>
    </citation>
    <scope>NUCLEOTIDE SEQUENCE [LARGE SCALE GENOMIC DNA]</scope>
    <source>
        <strain evidence="6">Nigerian</strain>
    </source>
</reference>
<dbReference type="GO" id="GO:0008270">
    <property type="term" value="F:zinc ion binding"/>
    <property type="evidence" value="ECO:0007669"/>
    <property type="project" value="UniProtKB-KW"/>
</dbReference>